<evidence type="ECO:0000313" key="1">
    <source>
        <dbReference type="EMBL" id="MFC5006264.1"/>
    </source>
</evidence>
<gene>
    <name evidence="1" type="ORF">ACFPIJ_51650</name>
</gene>
<dbReference type="EMBL" id="JBHSIU010000096">
    <property type="protein sequence ID" value="MFC5006264.1"/>
    <property type="molecule type" value="Genomic_DNA"/>
</dbReference>
<sequence length="79" mass="8394">MLVVGIRPYSGSFVFGEVTVGADALAALRVEVPPYAATLSWPDDPDVRVDVTPHGAAECSIAIRRTPADRIRCFPAQPG</sequence>
<protein>
    <submittedName>
        <fullName evidence="1">Uncharacterized protein</fullName>
    </submittedName>
</protein>
<name>A0ABV9WGB1_9ACTN</name>
<comment type="caution">
    <text evidence="1">The sequence shown here is derived from an EMBL/GenBank/DDBJ whole genome shotgun (WGS) entry which is preliminary data.</text>
</comment>
<accession>A0ABV9WGB1</accession>
<reference evidence="2" key="1">
    <citation type="journal article" date="2019" name="Int. J. Syst. Evol. Microbiol.">
        <title>The Global Catalogue of Microorganisms (GCM) 10K type strain sequencing project: providing services to taxonomists for standard genome sequencing and annotation.</title>
        <authorList>
            <consortium name="The Broad Institute Genomics Platform"/>
            <consortium name="The Broad Institute Genome Sequencing Center for Infectious Disease"/>
            <person name="Wu L."/>
            <person name="Ma J."/>
        </authorList>
    </citation>
    <scope>NUCLEOTIDE SEQUENCE [LARGE SCALE GENOMIC DNA]</scope>
    <source>
        <strain evidence="2">CGMCC 4.7152</strain>
    </source>
</reference>
<dbReference type="RefSeq" id="WP_380126881.1">
    <property type="nucleotide sequence ID" value="NZ_JBHSIU010000096.1"/>
</dbReference>
<evidence type="ECO:0000313" key="2">
    <source>
        <dbReference type="Proteomes" id="UP001595912"/>
    </source>
</evidence>
<proteinExistence type="predicted"/>
<keyword evidence="2" id="KW-1185">Reference proteome</keyword>
<organism evidence="1 2">
    <name type="scientific">Dactylosporangium cerinum</name>
    <dbReference type="NCBI Taxonomy" id="1434730"/>
    <lineage>
        <taxon>Bacteria</taxon>
        <taxon>Bacillati</taxon>
        <taxon>Actinomycetota</taxon>
        <taxon>Actinomycetes</taxon>
        <taxon>Micromonosporales</taxon>
        <taxon>Micromonosporaceae</taxon>
        <taxon>Dactylosporangium</taxon>
    </lineage>
</organism>
<dbReference type="Proteomes" id="UP001595912">
    <property type="component" value="Unassembled WGS sequence"/>
</dbReference>